<dbReference type="RefSeq" id="WP_160115652.1">
    <property type="nucleotide sequence ID" value="NZ_FNUY01000001.1"/>
</dbReference>
<evidence type="ECO:0008006" key="4">
    <source>
        <dbReference type="Google" id="ProtNLM"/>
    </source>
</evidence>
<feature type="transmembrane region" description="Helical" evidence="1">
    <location>
        <begin position="14"/>
        <end position="36"/>
    </location>
</feature>
<sequence>MVSLIQLIAAHSDATILVVGAVSTVALALALAFAAHHIWFAGRLDALEEHTKLAELVHGSLLAFTVFVLALVLSDVRTNLGRADDAVSREGSFVARLDRDLGSLGGEETVRARGSLRAYIDTIVRDEWYSLSLRDPALAANSDQALATLVAGVRAAGAAHPESAGALRGLLDKLEEYRQGRLEAATKSVPSIFWWMIAVFLLGAMAMNGRHKLNWTAVSLIAIHMAAIGMVLALIVIMDEPFRGETSISTAPLTKALATRP</sequence>
<feature type="transmembrane region" description="Helical" evidence="1">
    <location>
        <begin position="188"/>
        <end position="207"/>
    </location>
</feature>
<keyword evidence="1" id="KW-0812">Transmembrane</keyword>
<name>A0A1H5SX41_9HYPH</name>
<organism evidence="2 3">
    <name type="scientific">Bosea lathyri</name>
    <dbReference type="NCBI Taxonomy" id="1036778"/>
    <lineage>
        <taxon>Bacteria</taxon>
        <taxon>Pseudomonadati</taxon>
        <taxon>Pseudomonadota</taxon>
        <taxon>Alphaproteobacteria</taxon>
        <taxon>Hyphomicrobiales</taxon>
        <taxon>Boseaceae</taxon>
        <taxon>Bosea</taxon>
    </lineage>
</organism>
<dbReference type="Proteomes" id="UP000236743">
    <property type="component" value="Unassembled WGS sequence"/>
</dbReference>
<proteinExistence type="predicted"/>
<feature type="transmembrane region" description="Helical" evidence="1">
    <location>
        <begin position="56"/>
        <end position="73"/>
    </location>
</feature>
<dbReference type="InterPro" id="IPR025333">
    <property type="entry name" value="DUF4239"/>
</dbReference>
<dbReference type="Pfam" id="PF14023">
    <property type="entry name" value="Bestrophin-like"/>
    <property type="match status" value="1"/>
</dbReference>
<gene>
    <name evidence="2" type="ORF">SAMN04488115_101441</name>
</gene>
<evidence type="ECO:0000256" key="1">
    <source>
        <dbReference type="SAM" id="Phobius"/>
    </source>
</evidence>
<dbReference type="OrthoDB" id="940913at2"/>
<dbReference type="EMBL" id="FNUY01000001">
    <property type="protein sequence ID" value="SEF55075.1"/>
    <property type="molecule type" value="Genomic_DNA"/>
</dbReference>
<evidence type="ECO:0000313" key="3">
    <source>
        <dbReference type="Proteomes" id="UP000236743"/>
    </source>
</evidence>
<dbReference type="AlphaFoldDB" id="A0A1H5SX41"/>
<keyword evidence="1" id="KW-1133">Transmembrane helix</keyword>
<protein>
    <recommendedName>
        <fullName evidence="4">DUF4239 domain-containing protein</fullName>
    </recommendedName>
</protein>
<evidence type="ECO:0000313" key="2">
    <source>
        <dbReference type="EMBL" id="SEF55075.1"/>
    </source>
</evidence>
<feature type="transmembrane region" description="Helical" evidence="1">
    <location>
        <begin position="213"/>
        <end position="237"/>
    </location>
</feature>
<reference evidence="2 3" key="1">
    <citation type="submission" date="2016-10" db="EMBL/GenBank/DDBJ databases">
        <authorList>
            <person name="de Groot N.N."/>
        </authorList>
    </citation>
    <scope>NUCLEOTIDE SEQUENCE [LARGE SCALE GENOMIC DNA]</scope>
    <source>
        <strain evidence="2 3">DSM 26656</strain>
    </source>
</reference>
<accession>A0A1H5SX41</accession>
<keyword evidence="1" id="KW-0472">Membrane</keyword>
<keyword evidence="3" id="KW-1185">Reference proteome</keyword>